<dbReference type="SUPFAM" id="SSF50249">
    <property type="entry name" value="Nucleic acid-binding proteins"/>
    <property type="match status" value="1"/>
</dbReference>
<evidence type="ECO:0000256" key="3">
    <source>
        <dbReference type="PIRNR" id="PIRNR002070"/>
    </source>
</evidence>
<dbReference type="Pfam" id="PF00436">
    <property type="entry name" value="SSB"/>
    <property type="match status" value="1"/>
</dbReference>
<keyword evidence="1 2" id="KW-0238">DNA-binding</keyword>
<evidence type="ECO:0000256" key="1">
    <source>
        <dbReference type="ARBA" id="ARBA00023125"/>
    </source>
</evidence>
<reference evidence="5" key="1">
    <citation type="submission" date="2016-01" db="EMBL/GenBank/DDBJ databases">
        <title>Draft genome sequence of Thermodesulfovibrio aggregans strain TGE-P1.</title>
        <authorList>
            <person name="Sekiguchi Y."/>
            <person name="Ohashi A."/>
            <person name="Matsuura N."/>
            <person name="Tourlousse M.D."/>
        </authorList>
    </citation>
    <scope>NUCLEOTIDE SEQUENCE [LARGE SCALE GENOMIC DNA]</scope>
    <source>
        <strain evidence="5">TGE-P1</strain>
    </source>
</reference>
<dbReference type="Proteomes" id="UP000054976">
    <property type="component" value="Unassembled WGS sequence"/>
</dbReference>
<dbReference type="PROSITE" id="PS50935">
    <property type="entry name" value="SSB"/>
    <property type="match status" value="1"/>
</dbReference>
<dbReference type="PANTHER" id="PTHR10302">
    <property type="entry name" value="SINGLE-STRANDED DNA-BINDING PROTEIN"/>
    <property type="match status" value="1"/>
</dbReference>
<dbReference type="CDD" id="cd04496">
    <property type="entry name" value="SSB_OBF"/>
    <property type="match status" value="1"/>
</dbReference>
<dbReference type="GO" id="GO:0009295">
    <property type="term" value="C:nucleoid"/>
    <property type="evidence" value="ECO:0007669"/>
    <property type="project" value="TreeGrafter"/>
</dbReference>
<dbReference type="Gene3D" id="2.40.50.140">
    <property type="entry name" value="Nucleic acid-binding proteins"/>
    <property type="match status" value="1"/>
</dbReference>
<dbReference type="STRING" id="86166.TAGGR_1125"/>
<sequence length="128" mass="14912">MFNRIILIGNLTRDPEIRYTPSGVAVATVPIAVNSRYKQGEELKEETLFIDAIVFGKQAETCSQYLNKGRTVLVEGRLRERRWEYEGQKKSKFEVIANSIKFFPKREPAEHYELNQVPPEEYTDLEPF</sequence>
<dbReference type="InterPro" id="IPR011344">
    <property type="entry name" value="ssDNA-bd"/>
</dbReference>
<dbReference type="EMBL" id="BCNO01000001">
    <property type="protein sequence ID" value="GAQ93960.1"/>
    <property type="molecule type" value="Genomic_DNA"/>
</dbReference>
<dbReference type="FunFam" id="2.40.50.140:FF:000551">
    <property type="entry name" value="Single-stranded DNA-binding protein"/>
    <property type="match status" value="1"/>
</dbReference>
<dbReference type="GO" id="GO:0006260">
    <property type="term" value="P:DNA replication"/>
    <property type="evidence" value="ECO:0007669"/>
    <property type="project" value="InterPro"/>
</dbReference>
<comment type="caution">
    <text evidence="2">Lacks conserved residue(s) required for the propagation of feature annotation.</text>
</comment>
<accession>A0A0U9HLJ6</accession>
<dbReference type="NCBIfam" id="TIGR00621">
    <property type="entry name" value="ssb"/>
    <property type="match status" value="1"/>
</dbReference>
<organism evidence="4 5">
    <name type="scientific">Thermodesulfovibrio aggregans</name>
    <dbReference type="NCBI Taxonomy" id="86166"/>
    <lineage>
        <taxon>Bacteria</taxon>
        <taxon>Pseudomonadati</taxon>
        <taxon>Nitrospirota</taxon>
        <taxon>Thermodesulfovibrionia</taxon>
        <taxon>Thermodesulfovibrionales</taxon>
        <taxon>Thermodesulfovibrionaceae</taxon>
        <taxon>Thermodesulfovibrio</taxon>
    </lineage>
</organism>
<comment type="subunit">
    <text evidence="2">Homotetramer.</text>
</comment>
<dbReference type="AlphaFoldDB" id="A0A0U9HLJ6"/>
<evidence type="ECO:0000256" key="2">
    <source>
        <dbReference type="HAMAP-Rule" id="MF_00984"/>
    </source>
</evidence>
<dbReference type="InterPro" id="IPR012340">
    <property type="entry name" value="NA-bd_OB-fold"/>
</dbReference>
<dbReference type="RefSeq" id="WP_059175447.1">
    <property type="nucleotide sequence ID" value="NZ_BCNO01000001.1"/>
</dbReference>
<dbReference type="PIRSF" id="PIRSF002070">
    <property type="entry name" value="SSB"/>
    <property type="match status" value="1"/>
</dbReference>
<proteinExistence type="inferred from homology"/>
<dbReference type="OrthoDB" id="9809878at2"/>
<dbReference type="HAMAP" id="MF_00984">
    <property type="entry name" value="SSB"/>
    <property type="match status" value="1"/>
</dbReference>
<name>A0A0U9HLJ6_9BACT</name>
<gene>
    <name evidence="4" type="ORF">TAGGR_1125</name>
</gene>
<dbReference type="InterPro" id="IPR000424">
    <property type="entry name" value="Primosome_PriB/ssb"/>
</dbReference>
<evidence type="ECO:0000313" key="5">
    <source>
        <dbReference type="Proteomes" id="UP000054976"/>
    </source>
</evidence>
<evidence type="ECO:0000313" key="4">
    <source>
        <dbReference type="EMBL" id="GAQ93960.1"/>
    </source>
</evidence>
<keyword evidence="5" id="KW-1185">Reference proteome</keyword>
<dbReference type="PANTHER" id="PTHR10302:SF27">
    <property type="entry name" value="SINGLE-STRANDED DNA-BINDING PROTEIN"/>
    <property type="match status" value="1"/>
</dbReference>
<comment type="caution">
    <text evidence="4">The sequence shown here is derived from an EMBL/GenBank/DDBJ whole genome shotgun (WGS) entry which is preliminary data.</text>
</comment>
<protein>
    <recommendedName>
        <fullName evidence="2 3">Single-stranded DNA-binding protein</fullName>
        <shortName evidence="2">SSB</shortName>
    </recommendedName>
</protein>
<dbReference type="GO" id="GO:0003697">
    <property type="term" value="F:single-stranded DNA binding"/>
    <property type="evidence" value="ECO:0007669"/>
    <property type="project" value="UniProtKB-UniRule"/>
</dbReference>